<protein>
    <submittedName>
        <fullName evidence="3">TIGR04388 family protein</fullName>
    </submittedName>
</protein>
<dbReference type="RefSeq" id="WP_135772644.1">
    <property type="nucleotide sequence ID" value="NZ_RQEY01000005.1"/>
</dbReference>
<gene>
    <name evidence="3" type="ORF">EHO65_02580</name>
</gene>
<proteinExistence type="predicted"/>
<dbReference type="SUPFAM" id="SSF51261">
    <property type="entry name" value="Duplicated hybrid motif"/>
    <property type="match status" value="1"/>
</dbReference>
<dbReference type="Pfam" id="PF07591">
    <property type="entry name" value="PT-HINT"/>
    <property type="match status" value="1"/>
</dbReference>
<dbReference type="OrthoDB" id="309913at2"/>
<dbReference type="NCBIfam" id="TIGR04388">
    <property type="entry name" value="Lepto_longest"/>
    <property type="match status" value="1"/>
</dbReference>
<dbReference type="InterPro" id="IPR030885">
    <property type="entry name" value="Lepto_longest"/>
</dbReference>
<feature type="coiled-coil region" evidence="1">
    <location>
        <begin position="1825"/>
        <end position="1859"/>
    </location>
</feature>
<feature type="region of interest" description="Disordered" evidence="2">
    <location>
        <begin position="3040"/>
        <end position="3059"/>
    </location>
</feature>
<organism evidence="3 4">
    <name type="scientific">Leptospira andrefontaineae</name>
    <dbReference type="NCBI Taxonomy" id="2484976"/>
    <lineage>
        <taxon>Bacteria</taxon>
        <taxon>Pseudomonadati</taxon>
        <taxon>Spirochaetota</taxon>
        <taxon>Spirochaetia</taxon>
        <taxon>Leptospirales</taxon>
        <taxon>Leptospiraceae</taxon>
        <taxon>Leptospira</taxon>
    </lineage>
</organism>
<name>A0A4R9HAM7_9LEPT</name>
<dbReference type="InterPro" id="IPR036844">
    <property type="entry name" value="Hint_dom_sf"/>
</dbReference>
<comment type="caution">
    <text evidence="3">The sequence shown here is derived from an EMBL/GenBank/DDBJ whole genome shotgun (WGS) entry which is preliminary data.</text>
</comment>
<dbReference type="InterPro" id="IPR030934">
    <property type="entry name" value="Intein_C"/>
</dbReference>
<feature type="compositionally biased region" description="Basic and acidic residues" evidence="2">
    <location>
        <begin position="2260"/>
        <end position="2270"/>
    </location>
</feature>
<dbReference type="PROSITE" id="PS50818">
    <property type="entry name" value="INTEIN_C_TER"/>
    <property type="match status" value="1"/>
</dbReference>
<feature type="compositionally biased region" description="Basic and acidic residues" evidence="2">
    <location>
        <begin position="2209"/>
        <end position="2225"/>
    </location>
</feature>
<keyword evidence="1" id="KW-0175">Coiled coil</keyword>
<feature type="coiled-coil region" evidence="1">
    <location>
        <begin position="214"/>
        <end position="248"/>
    </location>
</feature>
<dbReference type="CDD" id="cd00081">
    <property type="entry name" value="Hint"/>
    <property type="match status" value="1"/>
</dbReference>
<evidence type="ECO:0000256" key="1">
    <source>
        <dbReference type="SAM" id="Coils"/>
    </source>
</evidence>
<accession>A0A4R9HAM7</accession>
<dbReference type="Gene3D" id="2.170.16.10">
    <property type="entry name" value="Hedgehog/Intein (Hint) domain"/>
    <property type="match status" value="1"/>
</dbReference>
<feature type="coiled-coil region" evidence="1">
    <location>
        <begin position="2427"/>
        <end position="2454"/>
    </location>
</feature>
<reference evidence="3" key="1">
    <citation type="journal article" date="2019" name="PLoS Negl. Trop. Dis.">
        <title>Revisiting the worldwide diversity of Leptospira species in the environment.</title>
        <authorList>
            <person name="Vincent A.T."/>
            <person name="Schiettekatte O."/>
            <person name="Bourhy P."/>
            <person name="Veyrier F.J."/>
            <person name="Picardeau M."/>
        </authorList>
    </citation>
    <scope>NUCLEOTIDE SEQUENCE [LARGE SCALE GENOMIC DNA]</scope>
    <source>
        <strain evidence="3">201800301</strain>
    </source>
</reference>
<evidence type="ECO:0000256" key="2">
    <source>
        <dbReference type="SAM" id="MobiDB-lite"/>
    </source>
</evidence>
<keyword evidence="4" id="KW-1185">Reference proteome</keyword>
<evidence type="ECO:0000313" key="3">
    <source>
        <dbReference type="EMBL" id="TGK43545.1"/>
    </source>
</evidence>
<dbReference type="SUPFAM" id="SSF51294">
    <property type="entry name" value="Hedgehog/intein (Hint) domain"/>
    <property type="match status" value="1"/>
</dbReference>
<feature type="region of interest" description="Disordered" evidence="2">
    <location>
        <begin position="2205"/>
        <end position="2225"/>
    </location>
</feature>
<dbReference type="EMBL" id="RQEY01000005">
    <property type="protein sequence ID" value="TGK43545.1"/>
    <property type="molecule type" value="Genomic_DNA"/>
</dbReference>
<feature type="region of interest" description="Disordered" evidence="2">
    <location>
        <begin position="2634"/>
        <end position="2667"/>
    </location>
</feature>
<feature type="region of interest" description="Disordered" evidence="2">
    <location>
        <begin position="2736"/>
        <end position="2756"/>
    </location>
</feature>
<feature type="compositionally biased region" description="Low complexity" evidence="2">
    <location>
        <begin position="2741"/>
        <end position="2751"/>
    </location>
</feature>
<dbReference type="Gene3D" id="2.70.70.10">
    <property type="entry name" value="Glucose Permease (Domain IIA)"/>
    <property type="match status" value="1"/>
</dbReference>
<feature type="compositionally biased region" description="Basic and acidic residues" evidence="2">
    <location>
        <begin position="2647"/>
        <end position="2656"/>
    </location>
</feature>
<feature type="compositionally biased region" description="Basic and acidic residues" evidence="2">
    <location>
        <begin position="3040"/>
        <end position="3052"/>
    </location>
</feature>
<evidence type="ECO:0000313" key="4">
    <source>
        <dbReference type="Proteomes" id="UP000298097"/>
    </source>
</evidence>
<feature type="region of interest" description="Disordered" evidence="2">
    <location>
        <begin position="2255"/>
        <end position="2288"/>
    </location>
</feature>
<dbReference type="Proteomes" id="UP000298097">
    <property type="component" value="Unassembled WGS sequence"/>
</dbReference>
<dbReference type="CDD" id="cd12797">
    <property type="entry name" value="M23_peptidase"/>
    <property type="match status" value="1"/>
</dbReference>
<sequence>MRKSIQSYKYILIILFLPLGFDRTFPDPVSVPTLNAPNFSSSSMDQTFVLADRMQSVGNWDAFVFQSLGVLQSQWEIQLQMQISQIVNSIDTSDHYASVADYQSYVYDTLQSQANELLLQWQQDAELEITQERSQYLSDVFGANSASTQAAMDSFSNQWDQFINGQNLNLNLNDPNQQAILNGAQQNLENMEAQWWNQFNYNIQNGLWTYQQALQNLTQSYQNVLNQINETERQYQAYLAMLEQTEANVKDQIQAGLDGYQAYLNGNDLFWNSINVLYDNNTNSYLIASCASGHVCNTYEYDKSSGQFFNQGSCPLGQSCVSILYDTTDKKYLEVSCPSGHTCDGEEKENISIRTGLNADGKAFQSAINNVMNALQAGYDMPAIFDSTSGTMLHYNLACLNGDTCVKGYFDSSTGSFTTGTCTTSTCHSAVVNTSGNSLTGTYLATTCPAGDTSCVVCTSGHSCKVQSMDATLLYASGQMMNFLNNELSSTQAALSNMINGVTGPETIHVGESEYSFKCLSSGFCGYLPVPTSSSSLSLSMGEYLNPTDVSGLAGLAKMIADYIDHQITQTDLINWIMAAYSDNLLNGTDDGGFFSLLGLSPGTTITGIVNADLMAYNDENYTFDLWEADYSHPYCKYWGGCAALWGTNESYSQTGGAFVDFQMDTVLWWGLFPAGILPASQLHDSIWVNLSVTTQDNNSVANVTTYEDLVTQLQGFQYNWAQNVLPSIINWTAQVATYEGQYDAWQIERAEAIAEAQETYNQGVTDLQDQESDWMAAMLSLQEQAEKAFDAAANSLRDAKGQSNYDSLYQEILGKLDFNKGIPNANATASADLSSYTDILSGLKGNISQANTRIPDTSLLSNFAENFNNLITGSSNLTLLSATNNSVVNSSMSFMQGIADSMKKELTFRQNAFGKLLQDKNIDIVEEGNESYVLQNGQKIAVLNEDGTQKKDEDGKTIYKTLSDWLKDTCGDDLSNAACSSYVEKKYSDVVLNSDGTISAKMKAYTGGAYLREGGDGTNYDDYVYDSVNKSITIHAPKKTLLGRGLSSLGNIFDAGNNGIGEYVSQSFANLNNYFSDSKSSAFLFSEVTALGANNSYYSNIASREISHQIKTLNFVLDYIKVVFLGGATNVEWFHSQLQQGVQDIYASILVKTLDLDPQTAAFISGMQYTQYSAHQAEKEMNRQYGGLGWGIHQAEGILDDMGFGGLTSFYPPIMYDQIKNADNLRAIDAWENFKYNIASFAIMKYGQEHGWSDEHIGLATQLVTDYMKMKDAKDAFGMNGSAFSLKSIAGQLKALTVAITSPMAEVMGAIYKGYAHAAGDLGLISEREEKEFNKDLRYTINQFKYKDEKEALRQWKTDQPLIASEMVREIGRQQGWDEATINTWSEQAANYIIRKQAENDLEKRNLLRYATLGPAAWVDDQAFGGGLTTLSAKFLRGMVTTFTDIYSSLGIIGEDLRDDIYKQSKFAMNKFTGADLKASMHYGEVNEAMVMEDVRKQIFANIGDFLAPNFPGLDGETIGLLLKHYVDEREAKKAAKEQKLKDAQLVVQVAAAAAMTYFSAGAAGAQASSWLSSVLIQTGTTAAGVAQGITGGQLIAGITSAVAQAYIGGKLDGTNGAISGFVNGLISLATVGFNTPVTGYVSWTEHKNANILTGQREVKGGWGGGISYNAADLDISVLKNLSSASGGLSFAPGSGLGVNFNLGFEGDLGLGLDYNLSTGNYTASGSYSHKLPGGNNLSYSISASKTGQASLGVGYSYGGDKLPSILKGPGANLSFSNDGIFSLSASVLGGTIGSVNYDSNTGSFGKFAGNHNFQNQFNQSIASQNAQDNANETGRKIAELEGRALVAKGKLSEAELQNLLEKDPNALRAKFDEYFHSSNEAQQKELTAAMKQVADEMIKEKKLASFETTKDSPEGVEGFLKRLAGGIKQSFGISDDGIASIDSKGNFRFSTCFVAGTEITKLRKEYKGFVNSLERHPEWEETVPIEQIHAGDVVLAKNDETGELGYKRVLQSIIKETDSVHWISFSDDSNLGTTKEHPFRRQKTEYKGQNFNITNSEWVDAKDLNIGDIVFTADGNTLEVSDLQIEKQITTVYNFEVEDFHSYFVGDSGIWVHNHEGCFPNKPGMGIYGPITKSHFLLDSISKNSGNPNTNSLKEFSIDKVIGDTSLPTPTFTPPNYARAKKDMDDAVKEGDQLRRRRDALQAAKDNFGKDKPKNMTPEQRDVTSRIEKTFGDEIEKINKLLEENTNKKISALGNMKKSNDDNQRKSNPDQGKPNPDGFDPTTSALDFAFKTGKDPVGYAQRAQEIAKHEQLIKKDERGAQSAKQDEGIREKIENFLKGEEVGQAKPSSGDAEPTGFSQVFDYLKQLGKQETSNKEHYQKRIGEFKQQDDQIFGLYGNYPIGKQLAEKVEYEGNNLAPEERKQILKSNESLNAEKESEIRKLDEERKKHLQENPQASHALPEWFKKKIKEIYSKSKLLHDYVNLRRKGIPEGVIKRYFYLLLKADRNPAEVKELREIVASIANTANEIAPGYKDVRTMKRADNNYRNTPRKEVAKQIKDKRKKLDSLEEELSKVNPVNEGEKYSQLQDQADQLREEIYADYQDFFTHKPSLESEKPPTEEDLKSLAERAVKVNDSYESEPPLLKQMKEDLEKDKRKYNKSGNKAKEAEVDELLRQCKNRSQTSEEYTIKSQLIEDLRPGEEKGGQKYQDALKLYKEYFTPFGKKEFKITENSKNHLGDNINSNSTSNSSRFGDEGRSFELVPEAKNFFDYLIFSAASHVGNDYLASKGQQTNSSYPGQVLGIVDTGHSITLNKQVPKLLADQGVVYKDVEYDKTGNRIQNPGYYNKDTGESYSSDKLEKMYQDERSKDPKSKEPEKFSPAPKAVGVLAVKGKDNVYRFKLAGGGFLTSDQLLELPDSVRSNPEKFTKQGGNSVSILSQITEGDFIGSYEVRYLHLDKAPMKADGTPLKKDDPVKAGDKIGVAGSTGFSKGNHLHTTVIFQGSGRPNIDRAFYQPMRDDSGNVTGYAIHSDYFRNKMATDPKTKFKHEPQQIKKYPSH</sequence>
<dbReference type="InterPro" id="IPR011055">
    <property type="entry name" value="Dup_hybrid_motif"/>
</dbReference>